<dbReference type="GO" id="GO:0005874">
    <property type="term" value="C:microtubule"/>
    <property type="evidence" value="ECO:0007669"/>
    <property type="project" value="UniProtKB-KW"/>
</dbReference>
<dbReference type="STRING" id="1088818.A0A2I0AFV5"/>
<evidence type="ECO:0000256" key="9">
    <source>
        <dbReference type="SAM" id="MobiDB-lite"/>
    </source>
</evidence>
<evidence type="ECO:0000313" key="12">
    <source>
        <dbReference type="Proteomes" id="UP000236161"/>
    </source>
</evidence>
<protein>
    <submittedName>
        <fullName evidence="11">Kinesin-like protein KIN12A</fullName>
    </submittedName>
</protein>
<evidence type="ECO:0000313" key="11">
    <source>
        <dbReference type="EMBL" id="PKA54405.1"/>
    </source>
</evidence>
<dbReference type="GO" id="GO:0005524">
    <property type="term" value="F:ATP binding"/>
    <property type="evidence" value="ECO:0007669"/>
    <property type="project" value="UniProtKB-UniRule"/>
</dbReference>
<keyword evidence="2 7" id="KW-0547">Nucleotide-binding</keyword>
<dbReference type="InterPro" id="IPR036961">
    <property type="entry name" value="Kinesin_motor_dom_sf"/>
</dbReference>
<dbReference type="SMART" id="SM00129">
    <property type="entry name" value="KISc"/>
    <property type="match status" value="1"/>
</dbReference>
<dbReference type="AlphaFoldDB" id="A0A2I0AFV5"/>
<dbReference type="GO" id="GO:0003777">
    <property type="term" value="F:microtubule motor activity"/>
    <property type="evidence" value="ECO:0007669"/>
    <property type="project" value="InterPro"/>
</dbReference>
<gene>
    <name evidence="11" type="primary">KIN12A</name>
    <name evidence="11" type="ORF">AXF42_Ash000238</name>
</gene>
<evidence type="ECO:0000256" key="4">
    <source>
        <dbReference type="ARBA" id="ARBA00023054"/>
    </source>
</evidence>
<evidence type="ECO:0000256" key="5">
    <source>
        <dbReference type="ARBA" id="ARBA00023175"/>
    </source>
</evidence>
<feature type="region of interest" description="Disordered" evidence="9">
    <location>
        <begin position="1"/>
        <end position="44"/>
    </location>
</feature>
<dbReference type="InterPro" id="IPR027417">
    <property type="entry name" value="P-loop_NTPase"/>
</dbReference>
<dbReference type="Gene3D" id="3.40.850.10">
    <property type="entry name" value="Kinesin motor domain"/>
    <property type="match status" value="1"/>
</dbReference>
<accession>A0A2I0AFV5</accession>
<keyword evidence="4 8" id="KW-0175">Coiled coil</keyword>
<dbReference type="Pfam" id="PF00225">
    <property type="entry name" value="Kinesin"/>
    <property type="match status" value="1"/>
</dbReference>
<evidence type="ECO:0000259" key="10">
    <source>
        <dbReference type="PROSITE" id="PS50067"/>
    </source>
</evidence>
<feature type="coiled-coil region" evidence="8">
    <location>
        <begin position="412"/>
        <end position="439"/>
    </location>
</feature>
<comment type="similarity">
    <text evidence="6">Belongs to the TRAFAC class myosin-kinesin ATPase superfamily. Kinesin family. KIN-12 subfamily.</text>
</comment>
<evidence type="ECO:0000256" key="1">
    <source>
        <dbReference type="ARBA" id="ARBA00022701"/>
    </source>
</evidence>
<evidence type="ECO:0000256" key="3">
    <source>
        <dbReference type="ARBA" id="ARBA00022840"/>
    </source>
</evidence>
<dbReference type="InterPro" id="IPR001752">
    <property type="entry name" value="Kinesin_motor_dom"/>
</dbReference>
<keyword evidence="12" id="KW-1185">Reference proteome</keyword>
<keyword evidence="3 7" id="KW-0067">ATP-binding</keyword>
<sequence>MVAPPSGSMSPRPLRSISGCGRKKNSVLANSRSGRENIPPVPSNVQIELQSPPLDLKKTSMQQGAPVAREYPIPSIQTDEQASACDAAVKVIVRLRPVTSQKIEGSSVARRISPDTLTVGDRIFSFNSVLDSGSTQEDVFNFVGVPLVKDSMAGFNTSLVAYGQSGTGKTYTMWGPASAMVDDPCINESQGVVPRIFQMLFSEINNIYNEQVNDLLDPMQHNHLMRDNVKHAFQVENFTEEYVNNVEDVTQLLVKGLSIRKVGATSVNSKSSRSHLIFTCAIESWRKVSSSNIFVSSRTSRIILVDLAGSDYAKLGDVGKQSILEERYIKQSLSKLGKLVNVLSDASYMERDEKVPYMDSCLTSILQDTLGGNAKATFICTIFSGERYKTGTLSTLRFGERARKVKNRAILNEISEDDVNGLSDQIRQLKEELIRAKSCGNSCSDGTDGYFKNHNSRESLNILRRSLNRTLLLPSIDNIPDDDMDVDEEDVRELYVQLENLHSSGDIKDKGVGSENQISSLTSDDIENTEFDPNSSINYQETAYYSLPGSSDRVGDCSEVAISDPEISSNLKKNNMQYNTDIHDPAFCTSPRIREGSKKRLSCSPGIHLSSVNSTSESTKFVAEHVSIIKVEPIRSSLQSNKVSPIDSLAANLQRGLQIIDYHQRNSAANKSLVSFSFEHLNLVSNKSGMEKVDSCASRHVDAPLLCSACKSQIAQVDSCGPVQELNEEVIKRNNQLQALCEEQAGIIKQLNCQIDLYKHASKQTSVFKQNSSMALEKKTSFSASKNGIGENATNEDTLLLELQSLRNQLKSCSCASANDSLLEQVGNHSITPRKLEEYESEKQRWMESESRWISITEELRLDLESNRRLAEKKELELSLEKQSTAELDDALRRSILGHARIIEHYAELQEKHDELFMKHKKVMEGIAEVKKAATKAGSKCKGSSAFAAALAAELATSRIDREKERARLKEQNRVLKIQLRDTADAVHAAGELLVRLKEAEAAVSVTEEKYGHAQQETERLKRQIEKLKKKHTMEIATMKHYLAESRLPESALEPLYHHDDAGSTPVPDEEMSWRAAFRPSYQ</sequence>
<dbReference type="SUPFAM" id="SSF52540">
    <property type="entry name" value="P-loop containing nucleoside triphosphate hydrolases"/>
    <property type="match status" value="1"/>
</dbReference>
<dbReference type="InterPro" id="IPR044986">
    <property type="entry name" value="KIF15/KIN-12"/>
</dbReference>
<evidence type="ECO:0000256" key="2">
    <source>
        <dbReference type="ARBA" id="ARBA00022741"/>
    </source>
</evidence>
<proteinExistence type="inferred from homology"/>
<keyword evidence="1" id="KW-0493">Microtubule</keyword>
<organism evidence="11 12">
    <name type="scientific">Apostasia shenzhenica</name>
    <dbReference type="NCBI Taxonomy" id="1088818"/>
    <lineage>
        <taxon>Eukaryota</taxon>
        <taxon>Viridiplantae</taxon>
        <taxon>Streptophyta</taxon>
        <taxon>Embryophyta</taxon>
        <taxon>Tracheophyta</taxon>
        <taxon>Spermatophyta</taxon>
        <taxon>Magnoliopsida</taxon>
        <taxon>Liliopsida</taxon>
        <taxon>Asparagales</taxon>
        <taxon>Orchidaceae</taxon>
        <taxon>Apostasioideae</taxon>
        <taxon>Apostasia</taxon>
    </lineage>
</organism>
<dbReference type="PANTHER" id="PTHR37739:SF16">
    <property type="entry name" value="KINESIN-LIKE PROTEIN"/>
    <property type="match status" value="1"/>
</dbReference>
<reference evidence="11 12" key="1">
    <citation type="journal article" date="2017" name="Nature">
        <title>The Apostasia genome and the evolution of orchids.</title>
        <authorList>
            <person name="Zhang G.Q."/>
            <person name="Liu K.W."/>
            <person name="Li Z."/>
            <person name="Lohaus R."/>
            <person name="Hsiao Y.Y."/>
            <person name="Niu S.C."/>
            <person name="Wang J.Y."/>
            <person name="Lin Y.C."/>
            <person name="Xu Q."/>
            <person name="Chen L.J."/>
            <person name="Yoshida K."/>
            <person name="Fujiwara S."/>
            <person name="Wang Z.W."/>
            <person name="Zhang Y.Q."/>
            <person name="Mitsuda N."/>
            <person name="Wang M."/>
            <person name="Liu G.H."/>
            <person name="Pecoraro L."/>
            <person name="Huang H.X."/>
            <person name="Xiao X.J."/>
            <person name="Lin M."/>
            <person name="Wu X.Y."/>
            <person name="Wu W.L."/>
            <person name="Chen Y.Y."/>
            <person name="Chang S.B."/>
            <person name="Sakamoto S."/>
            <person name="Ohme-Takagi M."/>
            <person name="Yagi M."/>
            <person name="Zeng S.J."/>
            <person name="Shen C.Y."/>
            <person name="Yeh C.M."/>
            <person name="Luo Y.B."/>
            <person name="Tsai W.C."/>
            <person name="Van de Peer Y."/>
            <person name="Liu Z.J."/>
        </authorList>
    </citation>
    <scope>NUCLEOTIDE SEQUENCE [LARGE SCALE GENOMIC DNA]</scope>
    <source>
        <strain evidence="12">cv. Shenzhen</strain>
        <tissue evidence="11">Stem</tissue>
    </source>
</reference>
<feature type="binding site" evidence="7">
    <location>
        <begin position="163"/>
        <end position="170"/>
    </location>
    <ligand>
        <name>ATP</name>
        <dbReference type="ChEBI" id="CHEBI:30616"/>
    </ligand>
</feature>
<dbReference type="GO" id="GO:0007018">
    <property type="term" value="P:microtubule-based movement"/>
    <property type="evidence" value="ECO:0007669"/>
    <property type="project" value="InterPro"/>
</dbReference>
<evidence type="ECO:0000256" key="7">
    <source>
        <dbReference type="PROSITE-ProRule" id="PRU00283"/>
    </source>
</evidence>
<evidence type="ECO:0000256" key="8">
    <source>
        <dbReference type="SAM" id="Coils"/>
    </source>
</evidence>
<dbReference type="PRINTS" id="PR00380">
    <property type="entry name" value="KINESINHEAVY"/>
</dbReference>
<name>A0A2I0AFV5_9ASPA</name>
<feature type="coiled-coil region" evidence="8">
    <location>
        <begin position="953"/>
        <end position="1031"/>
    </location>
</feature>
<dbReference type="GO" id="GO:0008017">
    <property type="term" value="F:microtubule binding"/>
    <property type="evidence" value="ECO:0007669"/>
    <property type="project" value="InterPro"/>
</dbReference>
<dbReference type="PROSITE" id="PS50067">
    <property type="entry name" value="KINESIN_MOTOR_2"/>
    <property type="match status" value="1"/>
</dbReference>
<dbReference type="PANTHER" id="PTHR37739">
    <property type="entry name" value="KINESIN-LIKE PROTEIN KIN-12D"/>
    <property type="match status" value="1"/>
</dbReference>
<dbReference type="EMBL" id="KZ451982">
    <property type="protein sequence ID" value="PKA54405.1"/>
    <property type="molecule type" value="Genomic_DNA"/>
</dbReference>
<keyword evidence="5 7" id="KW-0505">Motor protein</keyword>
<feature type="domain" description="Kinesin motor" evidence="10">
    <location>
        <begin position="88"/>
        <end position="405"/>
    </location>
</feature>
<evidence type="ECO:0000256" key="6">
    <source>
        <dbReference type="ARBA" id="ARBA00034488"/>
    </source>
</evidence>
<dbReference type="Proteomes" id="UP000236161">
    <property type="component" value="Unassembled WGS sequence"/>
</dbReference>
<dbReference type="OrthoDB" id="1907171at2759"/>